<proteinExistence type="predicted"/>
<sequence>MAKRPGIHINLSDDLRKEFKSVCAQLDTTMTEVVCELIKQWIEENKATATETIDSIKELIRQNYFQLINGGINQERLQELAFGEKPLAKEREKIKKILGLDELPEN</sequence>
<reference evidence="1" key="1">
    <citation type="submission" date="2019-11" db="EMBL/GenBank/DDBJ databases">
        <title>Genomic insights into an expanded diversity of filamentous marine cyanobacteria reveals the extraordinary biosynthetic potential of Moorea and Okeania.</title>
        <authorList>
            <person name="Ferreira Leao T."/>
            <person name="Wang M."/>
            <person name="Moss N."/>
            <person name="Da Silva R."/>
            <person name="Sanders J."/>
            <person name="Nurk S."/>
            <person name="Gurevich A."/>
            <person name="Humphrey G."/>
            <person name="Reher R."/>
            <person name="Zhu Q."/>
            <person name="Belda-Ferre P."/>
            <person name="Glukhov E."/>
            <person name="Rex R."/>
            <person name="Dorrestein P.C."/>
            <person name="Knight R."/>
            <person name="Pevzner P."/>
            <person name="Gerwick W.H."/>
            <person name="Gerwick L."/>
        </authorList>
    </citation>
    <scope>NUCLEOTIDE SEQUENCE</scope>
    <source>
        <strain evidence="1">SIO1C4</strain>
    </source>
</reference>
<gene>
    <name evidence="1" type="ORF">F6J89_29095</name>
</gene>
<dbReference type="EMBL" id="JAAHFQ010000860">
    <property type="protein sequence ID" value="NER31565.1"/>
    <property type="molecule type" value="Genomic_DNA"/>
</dbReference>
<dbReference type="InterPro" id="IPR010985">
    <property type="entry name" value="Ribbon_hlx_hlx"/>
</dbReference>
<dbReference type="Pfam" id="PF09274">
    <property type="entry name" value="ParG"/>
    <property type="match status" value="1"/>
</dbReference>
<organism evidence="1">
    <name type="scientific">Symploca sp. SIO1C4</name>
    <dbReference type="NCBI Taxonomy" id="2607765"/>
    <lineage>
        <taxon>Bacteria</taxon>
        <taxon>Bacillati</taxon>
        <taxon>Cyanobacteriota</taxon>
        <taxon>Cyanophyceae</taxon>
        <taxon>Coleofasciculales</taxon>
        <taxon>Coleofasciculaceae</taxon>
        <taxon>Symploca</taxon>
    </lineage>
</organism>
<protein>
    <submittedName>
        <fullName evidence="1">Uncharacterized protein</fullName>
    </submittedName>
</protein>
<dbReference type="GO" id="GO:0006355">
    <property type="term" value="P:regulation of DNA-templated transcription"/>
    <property type="evidence" value="ECO:0007669"/>
    <property type="project" value="InterPro"/>
</dbReference>
<dbReference type="InterPro" id="IPR015354">
    <property type="entry name" value="DNA_partition_ParG"/>
</dbReference>
<accession>A0A6B3NKX9</accession>
<evidence type="ECO:0000313" key="1">
    <source>
        <dbReference type="EMBL" id="NER31565.1"/>
    </source>
</evidence>
<dbReference type="AlphaFoldDB" id="A0A6B3NKX9"/>
<dbReference type="InterPro" id="IPR013321">
    <property type="entry name" value="Arc_rbn_hlx_hlx"/>
</dbReference>
<dbReference type="Gene3D" id="1.10.1220.10">
    <property type="entry name" value="Met repressor-like"/>
    <property type="match status" value="1"/>
</dbReference>
<name>A0A6B3NKX9_9CYAN</name>
<comment type="caution">
    <text evidence="1">The sequence shown here is derived from an EMBL/GenBank/DDBJ whole genome shotgun (WGS) entry which is preliminary data.</text>
</comment>
<dbReference type="SUPFAM" id="SSF47598">
    <property type="entry name" value="Ribbon-helix-helix"/>
    <property type="match status" value="1"/>
</dbReference>